<dbReference type="GO" id="GO:0005351">
    <property type="term" value="F:carbohydrate:proton symporter activity"/>
    <property type="evidence" value="ECO:0007669"/>
    <property type="project" value="TreeGrafter"/>
</dbReference>
<dbReference type="InterPro" id="IPR005828">
    <property type="entry name" value="MFS_sugar_transport-like"/>
</dbReference>
<keyword evidence="12" id="KW-1185">Reference proteome</keyword>
<keyword evidence="5 9" id="KW-1133">Transmembrane helix</keyword>
<feature type="transmembrane region" description="Helical" evidence="9">
    <location>
        <begin position="191"/>
        <end position="212"/>
    </location>
</feature>
<evidence type="ECO:0000256" key="9">
    <source>
        <dbReference type="SAM" id="Phobius"/>
    </source>
</evidence>
<feature type="transmembrane region" description="Helical" evidence="9">
    <location>
        <begin position="160"/>
        <end position="185"/>
    </location>
</feature>
<evidence type="ECO:0000256" key="4">
    <source>
        <dbReference type="ARBA" id="ARBA00022692"/>
    </source>
</evidence>
<name>A0A5N6U645_ASPAV</name>
<dbReference type="PROSITE" id="PS50850">
    <property type="entry name" value="MFS"/>
    <property type="match status" value="1"/>
</dbReference>
<dbReference type="EMBL" id="ML742032">
    <property type="protein sequence ID" value="KAE8154076.1"/>
    <property type="molecule type" value="Genomic_DNA"/>
</dbReference>
<sequence>MVGYCGDLLLVDFMGIEGPYFGLKGGWLTFWVTVACATDMMLFGYDQGVFGGVIVTKDFLDVLDLHGNASLIGTITALYDVGCLVGALAAMYIGERLGRKRTIILGTSIMSVGALLQTAAYGVPQMIVGRIVAGIGNGINTSTAPVWQGETSQIKWRGKLVIIELVLNVAGYSLSNWMTFAFSFVPGPASWRFPLAFQFIFVFILYATVPWLPESPRWLLSHDRTENAQQIIADLEDKDVNDPYVIAAYTEIVSAVQYEREHNVPWMDLLRGKTGDQGGTCVIRRMLLGAGAQAMQQLAGINVTSYYLPTVLMESVKLSETLSRLLAACNSVSYLIASTLAIPKIDRWGRRKLMIWCALGQGVCYLLITVLLRFNEKPDYPHQKEVAAAAVAFFFCYYLFFGCSFQGIGWLLPVELNSLSMRTKGAALGTATNWATNFMVVEVTPIGIRNLGWKFYIIWTVFNFSFIPIVYFFYPETANRALEDIDLFFRENQSVFVNGNPEAVSVARPARYEEIERDLTDQSTSVSKAKQELSNEGQIEYHETV</sequence>
<feature type="transmembrane region" description="Helical" evidence="9">
    <location>
        <begin position="69"/>
        <end position="91"/>
    </location>
</feature>
<evidence type="ECO:0000256" key="7">
    <source>
        <dbReference type="RuleBase" id="RU003346"/>
    </source>
</evidence>
<feature type="domain" description="Major facilitator superfamily (MFS) profile" evidence="10">
    <location>
        <begin position="32"/>
        <end position="478"/>
    </location>
</feature>
<dbReference type="InterPro" id="IPR050360">
    <property type="entry name" value="MFS_Sugar_Transporters"/>
</dbReference>
<evidence type="ECO:0000256" key="8">
    <source>
        <dbReference type="SAM" id="MobiDB-lite"/>
    </source>
</evidence>
<evidence type="ECO:0000256" key="3">
    <source>
        <dbReference type="ARBA" id="ARBA00022448"/>
    </source>
</evidence>
<evidence type="ECO:0000256" key="6">
    <source>
        <dbReference type="ARBA" id="ARBA00023136"/>
    </source>
</evidence>
<reference evidence="11 12" key="1">
    <citation type="submission" date="2019-04" db="EMBL/GenBank/DDBJ databases">
        <title>Friends and foes A comparative genomics study of 23 Aspergillus species from section Flavi.</title>
        <authorList>
            <consortium name="DOE Joint Genome Institute"/>
            <person name="Kjaerbolling I."/>
            <person name="Vesth T."/>
            <person name="Frisvad J.C."/>
            <person name="Nybo J.L."/>
            <person name="Theobald S."/>
            <person name="Kildgaard S."/>
            <person name="Isbrandt T."/>
            <person name="Kuo A."/>
            <person name="Sato A."/>
            <person name="Lyhne E.K."/>
            <person name="Kogle M.E."/>
            <person name="Wiebenga A."/>
            <person name="Kun R.S."/>
            <person name="Lubbers R.J."/>
            <person name="Makela M.R."/>
            <person name="Barry K."/>
            <person name="Chovatia M."/>
            <person name="Clum A."/>
            <person name="Daum C."/>
            <person name="Haridas S."/>
            <person name="He G."/>
            <person name="LaButti K."/>
            <person name="Lipzen A."/>
            <person name="Mondo S."/>
            <person name="Riley R."/>
            <person name="Salamov A."/>
            <person name="Simmons B.A."/>
            <person name="Magnuson J.K."/>
            <person name="Henrissat B."/>
            <person name="Mortensen U.H."/>
            <person name="Larsen T.O."/>
            <person name="Devries R.P."/>
            <person name="Grigoriev I.V."/>
            <person name="Machida M."/>
            <person name="Baker S.E."/>
            <person name="Andersen M.R."/>
        </authorList>
    </citation>
    <scope>NUCLEOTIDE SEQUENCE [LARGE SCALE GENOMIC DNA]</scope>
    <source>
        <strain evidence="11 12">IBT 18842</strain>
    </source>
</reference>
<proteinExistence type="inferred from homology"/>
<dbReference type="GO" id="GO:0016020">
    <property type="term" value="C:membrane"/>
    <property type="evidence" value="ECO:0007669"/>
    <property type="project" value="UniProtKB-SubCell"/>
</dbReference>
<keyword evidence="4 9" id="KW-0812">Transmembrane</keyword>
<feature type="transmembrane region" description="Helical" evidence="9">
    <location>
        <begin position="386"/>
        <end position="412"/>
    </location>
</feature>
<gene>
    <name evidence="11" type="ORF">BDV25DRAFT_167792</name>
</gene>
<feature type="compositionally biased region" description="Basic and acidic residues" evidence="8">
    <location>
        <begin position="529"/>
        <end position="545"/>
    </location>
</feature>
<evidence type="ECO:0000313" key="11">
    <source>
        <dbReference type="EMBL" id="KAE8154076.1"/>
    </source>
</evidence>
<evidence type="ECO:0000313" key="12">
    <source>
        <dbReference type="Proteomes" id="UP000325780"/>
    </source>
</evidence>
<protein>
    <submittedName>
        <fullName evidence="11">General substrate transporter</fullName>
    </submittedName>
</protein>
<feature type="transmembrane region" description="Helical" evidence="9">
    <location>
        <begin position="353"/>
        <end position="374"/>
    </location>
</feature>
<organism evidence="11 12">
    <name type="scientific">Aspergillus avenaceus</name>
    <dbReference type="NCBI Taxonomy" id="36643"/>
    <lineage>
        <taxon>Eukaryota</taxon>
        <taxon>Fungi</taxon>
        <taxon>Dikarya</taxon>
        <taxon>Ascomycota</taxon>
        <taxon>Pezizomycotina</taxon>
        <taxon>Eurotiomycetes</taxon>
        <taxon>Eurotiomycetidae</taxon>
        <taxon>Eurotiales</taxon>
        <taxon>Aspergillaceae</taxon>
        <taxon>Aspergillus</taxon>
        <taxon>Aspergillus subgen. Circumdati</taxon>
    </lineage>
</organism>
<dbReference type="NCBIfam" id="TIGR00879">
    <property type="entry name" value="SP"/>
    <property type="match status" value="1"/>
</dbReference>
<dbReference type="PROSITE" id="PS00216">
    <property type="entry name" value="SUGAR_TRANSPORT_1"/>
    <property type="match status" value="1"/>
</dbReference>
<dbReference type="InterPro" id="IPR020846">
    <property type="entry name" value="MFS_dom"/>
</dbReference>
<feature type="transmembrane region" description="Helical" evidence="9">
    <location>
        <begin position="455"/>
        <end position="474"/>
    </location>
</feature>
<dbReference type="Gene3D" id="1.20.1250.20">
    <property type="entry name" value="MFS general substrate transporter like domains"/>
    <property type="match status" value="1"/>
</dbReference>
<evidence type="ECO:0000256" key="5">
    <source>
        <dbReference type="ARBA" id="ARBA00022989"/>
    </source>
</evidence>
<dbReference type="AlphaFoldDB" id="A0A5N6U645"/>
<dbReference type="SUPFAM" id="SSF103473">
    <property type="entry name" value="MFS general substrate transporter"/>
    <property type="match status" value="1"/>
</dbReference>
<dbReference type="Proteomes" id="UP000325780">
    <property type="component" value="Unassembled WGS sequence"/>
</dbReference>
<evidence type="ECO:0000256" key="2">
    <source>
        <dbReference type="ARBA" id="ARBA00010992"/>
    </source>
</evidence>
<dbReference type="InterPro" id="IPR036259">
    <property type="entry name" value="MFS_trans_sf"/>
</dbReference>
<comment type="subcellular location">
    <subcellularLocation>
        <location evidence="1">Membrane</location>
        <topology evidence="1">Multi-pass membrane protein</topology>
    </subcellularLocation>
</comment>
<dbReference type="InterPro" id="IPR003663">
    <property type="entry name" value="Sugar/inositol_transpt"/>
</dbReference>
<dbReference type="Pfam" id="PF00083">
    <property type="entry name" value="Sugar_tr"/>
    <property type="match status" value="1"/>
</dbReference>
<keyword evidence="6 9" id="KW-0472">Membrane</keyword>
<accession>A0A5N6U645</accession>
<dbReference type="FunFam" id="1.20.1250.20:FF:000061">
    <property type="entry name" value="MFS sugar transporter"/>
    <property type="match status" value="1"/>
</dbReference>
<dbReference type="PANTHER" id="PTHR48022:SF26">
    <property type="entry name" value="MAJOR FACILITATOR SUPERFAMILY (MFS) PROFILE DOMAIN-CONTAINING PROTEIN-RELATED"/>
    <property type="match status" value="1"/>
</dbReference>
<dbReference type="OrthoDB" id="6339427at2759"/>
<keyword evidence="3 7" id="KW-0813">Transport</keyword>
<evidence type="ECO:0000256" key="1">
    <source>
        <dbReference type="ARBA" id="ARBA00004141"/>
    </source>
</evidence>
<dbReference type="PRINTS" id="PR00171">
    <property type="entry name" value="SUGRTRNSPORT"/>
</dbReference>
<feature type="region of interest" description="Disordered" evidence="8">
    <location>
        <begin position="519"/>
        <end position="545"/>
    </location>
</feature>
<comment type="similarity">
    <text evidence="2 7">Belongs to the major facilitator superfamily. Sugar transporter (TC 2.A.1.1) family.</text>
</comment>
<evidence type="ECO:0000259" key="10">
    <source>
        <dbReference type="PROSITE" id="PS50850"/>
    </source>
</evidence>
<dbReference type="PANTHER" id="PTHR48022">
    <property type="entry name" value="PLASTIDIC GLUCOSE TRANSPORTER 4"/>
    <property type="match status" value="1"/>
</dbReference>
<dbReference type="InterPro" id="IPR005829">
    <property type="entry name" value="Sugar_transporter_CS"/>
</dbReference>